<dbReference type="Pfam" id="PF24764">
    <property type="entry name" value="rva_4"/>
    <property type="match status" value="1"/>
</dbReference>
<evidence type="ECO:0000313" key="3">
    <source>
        <dbReference type="Proteomes" id="UP000298030"/>
    </source>
</evidence>
<evidence type="ECO:0000259" key="1">
    <source>
        <dbReference type="Pfam" id="PF24764"/>
    </source>
</evidence>
<sequence length="440" mass="51679">MPNQHKPNPPVGLLRDKICYYWYQGKNDKQILRHLLDRHIDTTQYGLGMTNFKAIRKSMDLLSTRQQGHTVMSIRGAVEEIRVFNTTAGILDMKSLLLKKKGIKVSRAVLQEYFETFEPELKQARLGRKLVFRQFWAAGVNVLWCIDQHDKWKYKFGLCFHVAVDPFSGYLIWLRVWWNNSNPILICSYYLDAVSSLGYVPLLTQSDPGSENVRVANAHSYIRQLLDPELQDGIQHNWKRDKSNIKAEIEWSKFRRRWTPGFELILAQGEQRGIFDKGHPLHILTFRFLVIPFIQREVDEYRERVNDYPKRKNKRKLTPAGRPSDIHFHPADFDSVDFKVSALTTPSYDIFLPSRYRLGFPPSTSSWQRRNTCLQTTQFCSSSHRHLQPWRREFTSIWACLSSRWLTFGTFLLSSWSRLRWPSKPASSPLKFFESGAMVW</sequence>
<dbReference type="PANTHER" id="PTHR46177:SF1">
    <property type="entry name" value="INTEGRASE CATALYTIC DOMAIN-CONTAINING PROTEIN"/>
    <property type="match status" value="1"/>
</dbReference>
<protein>
    <recommendedName>
        <fullName evidence="1">Integrase core domain-containing protein</fullName>
    </recommendedName>
</protein>
<gene>
    <name evidence="2" type="ORF">FA13DRAFT_1643528</name>
</gene>
<dbReference type="Proteomes" id="UP000298030">
    <property type="component" value="Unassembled WGS sequence"/>
</dbReference>
<dbReference type="AlphaFoldDB" id="A0A4Y7SGX9"/>
<proteinExistence type="predicted"/>
<organism evidence="2 3">
    <name type="scientific">Coprinellus micaceus</name>
    <name type="common">Glistening ink-cap mushroom</name>
    <name type="synonym">Coprinus micaceus</name>
    <dbReference type="NCBI Taxonomy" id="71717"/>
    <lineage>
        <taxon>Eukaryota</taxon>
        <taxon>Fungi</taxon>
        <taxon>Dikarya</taxon>
        <taxon>Basidiomycota</taxon>
        <taxon>Agaricomycotina</taxon>
        <taxon>Agaricomycetes</taxon>
        <taxon>Agaricomycetidae</taxon>
        <taxon>Agaricales</taxon>
        <taxon>Agaricineae</taxon>
        <taxon>Psathyrellaceae</taxon>
        <taxon>Coprinellus</taxon>
    </lineage>
</organism>
<dbReference type="InterPro" id="IPR058913">
    <property type="entry name" value="Integrase_dom_put"/>
</dbReference>
<dbReference type="PANTHER" id="PTHR46177">
    <property type="entry name" value="INTEGRASE CATALYTIC DOMAIN-CONTAINING PROTEIN"/>
    <property type="match status" value="1"/>
</dbReference>
<reference evidence="2 3" key="1">
    <citation type="journal article" date="2019" name="Nat. Ecol. Evol.">
        <title>Megaphylogeny resolves global patterns of mushroom evolution.</title>
        <authorList>
            <person name="Varga T."/>
            <person name="Krizsan K."/>
            <person name="Foldi C."/>
            <person name="Dima B."/>
            <person name="Sanchez-Garcia M."/>
            <person name="Sanchez-Ramirez S."/>
            <person name="Szollosi G.J."/>
            <person name="Szarkandi J.G."/>
            <person name="Papp V."/>
            <person name="Albert L."/>
            <person name="Andreopoulos W."/>
            <person name="Angelini C."/>
            <person name="Antonin V."/>
            <person name="Barry K.W."/>
            <person name="Bougher N.L."/>
            <person name="Buchanan P."/>
            <person name="Buyck B."/>
            <person name="Bense V."/>
            <person name="Catcheside P."/>
            <person name="Chovatia M."/>
            <person name="Cooper J."/>
            <person name="Damon W."/>
            <person name="Desjardin D."/>
            <person name="Finy P."/>
            <person name="Geml J."/>
            <person name="Haridas S."/>
            <person name="Hughes K."/>
            <person name="Justo A."/>
            <person name="Karasinski D."/>
            <person name="Kautmanova I."/>
            <person name="Kiss B."/>
            <person name="Kocsube S."/>
            <person name="Kotiranta H."/>
            <person name="LaButti K.M."/>
            <person name="Lechner B.E."/>
            <person name="Liimatainen K."/>
            <person name="Lipzen A."/>
            <person name="Lukacs Z."/>
            <person name="Mihaltcheva S."/>
            <person name="Morgado L.N."/>
            <person name="Niskanen T."/>
            <person name="Noordeloos M.E."/>
            <person name="Ohm R.A."/>
            <person name="Ortiz-Santana B."/>
            <person name="Ovrebo C."/>
            <person name="Racz N."/>
            <person name="Riley R."/>
            <person name="Savchenko A."/>
            <person name="Shiryaev A."/>
            <person name="Soop K."/>
            <person name="Spirin V."/>
            <person name="Szebenyi C."/>
            <person name="Tomsovsky M."/>
            <person name="Tulloss R.E."/>
            <person name="Uehling J."/>
            <person name="Grigoriev I.V."/>
            <person name="Vagvolgyi C."/>
            <person name="Papp T."/>
            <person name="Martin F.M."/>
            <person name="Miettinen O."/>
            <person name="Hibbett D.S."/>
            <person name="Nagy L.G."/>
        </authorList>
    </citation>
    <scope>NUCLEOTIDE SEQUENCE [LARGE SCALE GENOMIC DNA]</scope>
    <source>
        <strain evidence="2 3">FP101781</strain>
    </source>
</reference>
<feature type="domain" description="Integrase core" evidence="1">
    <location>
        <begin position="139"/>
        <end position="319"/>
    </location>
</feature>
<keyword evidence="3" id="KW-1185">Reference proteome</keyword>
<dbReference type="OrthoDB" id="5946233at2759"/>
<evidence type="ECO:0000313" key="2">
    <source>
        <dbReference type="EMBL" id="TEB21116.1"/>
    </source>
</evidence>
<dbReference type="EMBL" id="QPFP01000121">
    <property type="protein sequence ID" value="TEB21116.1"/>
    <property type="molecule type" value="Genomic_DNA"/>
</dbReference>
<accession>A0A4Y7SGX9</accession>
<name>A0A4Y7SGX9_COPMI</name>
<comment type="caution">
    <text evidence="2">The sequence shown here is derived from an EMBL/GenBank/DDBJ whole genome shotgun (WGS) entry which is preliminary data.</text>
</comment>
<dbReference type="STRING" id="71717.A0A4Y7SGX9"/>